<evidence type="ECO:0000256" key="9">
    <source>
        <dbReference type="RuleBase" id="RU367011"/>
    </source>
</evidence>
<dbReference type="AlphaFoldDB" id="A0A9W2YFW4"/>
<evidence type="ECO:0000256" key="5">
    <source>
        <dbReference type="ARBA" id="ARBA00022833"/>
    </source>
</evidence>
<dbReference type="FunFam" id="3.10.200.10:FF:000003">
    <property type="entry name" value="Carbonic anhydrase 12"/>
    <property type="match status" value="1"/>
</dbReference>
<comment type="similarity">
    <text evidence="2 9">Belongs to the alpha-carbonic anhydrase family.</text>
</comment>
<evidence type="ECO:0000256" key="7">
    <source>
        <dbReference type="ARBA" id="ARBA00023239"/>
    </source>
</evidence>
<dbReference type="Pfam" id="PF00194">
    <property type="entry name" value="Carb_anhydrase"/>
    <property type="match status" value="1"/>
</dbReference>
<evidence type="ECO:0000256" key="4">
    <source>
        <dbReference type="ARBA" id="ARBA00022723"/>
    </source>
</evidence>
<organism evidence="12 13">
    <name type="scientific">Biomphalaria glabrata</name>
    <name type="common">Bloodfluke planorb</name>
    <name type="synonym">Freshwater snail</name>
    <dbReference type="NCBI Taxonomy" id="6526"/>
    <lineage>
        <taxon>Eukaryota</taxon>
        <taxon>Metazoa</taxon>
        <taxon>Spiralia</taxon>
        <taxon>Lophotrochozoa</taxon>
        <taxon>Mollusca</taxon>
        <taxon>Gastropoda</taxon>
        <taxon>Heterobranchia</taxon>
        <taxon>Euthyneura</taxon>
        <taxon>Panpulmonata</taxon>
        <taxon>Hygrophila</taxon>
        <taxon>Lymnaeoidea</taxon>
        <taxon>Planorbidae</taxon>
        <taxon>Biomphalaria</taxon>
    </lineage>
</organism>
<evidence type="ECO:0000256" key="8">
    <source>
        <dbReference type="ARBA" id="ARBA00048348"/>
    </source>
</evidence>
<dbReference type="GO" id="GO:0005886">
    <property type="term" value="C:plasma membrane"/>
    <property type="evidence" value="ECO:0007669"/>
    <property type="project" value="TreeGrafter"/>
</dbReference>
<dbReference type="GO" id="GO:0004089">
    <property type="term" value="F:carbonate dehydratase activity"/>
    <property type="evidence" value="ECO:0007669"/>
    <property type="project" value="UniProtKB-UniRule"/>
</dbReference>
<keyword evidence="4 9" id="KW-0479">Metal-binding</keyword>
<accession>A0A9W2YFW4</accession>
<keyword evidence="10" id="KW-0472">Membrane</keyword>
<evidence type="ECO:0000256" key="2">
    <source>
        <dbReference type="ARBA" id="ARBA00010718"/>
    </source>
</evidence>
<dbReference type="EC" id="4.2.1.1" evidence="3 9"/>
<dbReference type="GeneID" id="106075807"/>
<protein>
    <recommendedName>
        <fullName evidence="3 9">Carbonic anhydrase</fullName>
        <ecNumber evidence="3 9">4.2.1.1</ecNumber>
    </recommendedName>
</protein>
<comment type="function">
    <text evidence="1 9">Reversible hydration of carbon dioxide.</text>
</comment>
<dbReference type="InterPro" id="IPR018338">
    <property type="entry name" value="Carbonic_anhydrase_a-class_CS"/>
</dbReference>
<keyword evidence="7 9" id="KW-0456">Lyase</keyword>
<name>A0A9W2YFW4_BIOGL</name>
<dbReference type="OrthoDB" id="429145at2759"/>
<evidence type="ECO:0000313" key="13">
    <source>
        <dbReference type="RefSeq" id="XP_055861622.1"/>
    </source>
</evidence>
<dbReference type="SUPFAM" id="SSF51069">
    <property type="entry name" value="Carbonic anhydrase"/>
    <property type="match status" value="1"/>
</dbReference>
<reference evidence="13" key="1">
    <citation type="submission" date="2025-08" db="UniProtKB">
        <authorList>
            <consortium name="RefSeq"/>
        </authorList>
    </citation>
    <scope>IDENTIFICATION</scope>
</reference>
<evidence type="ECO:0000256" key="6">
    <source>
        <dbReference type="ARBA" id="ARBA00023180"/>
    </source>
</evidence>
<evidence type="ECO:0000256" key="3">
    <source>
        <dbReference type="ARBA" id="ARBA00012925"/>
    </source>
</evidence>
<keyword evidence="10" id="KW-0812">Transmembrane</keyword>
<sequence length="326" mass="37433">MSTVGSIVNLVNLSSFVLALIIMSSDYLVVNAEEWSYENTDTGPKHWKEHYPDCGGLMQSPINIESDKVLYDQNLNYFDLSSYSITRGVNMTLVNKGHTAEVQYTGEDMILKGGNLPDDYKLVQFHFHWGEDDIMGSEHLLNDERFPMEMHLVHYQSKLFNFSNALSHPFGLAVLGFLFEISAENNTQLDSLLQHFSKIEEPDIKAEIEPFPPTRLLSGNKDRLDFYRYFGSLTTPPCYESVIWSLSTEFIPISVPQMTLFRTLHNEKNEHLVNGYRPVQALNHRLVTTTRRPTMRCGVRSYHMETSLSFILLIDLAIELVTSQYM</sequence>
<keyword evidence="5 9" id="KW-0862">Zinc</keyword>
<comment type="cofactor">
    <cofactor evidence="9">
        <name>Zn(2+)</name>
        <dbReference type="ChEBI" id="CHEBI:29105"/>
    </cofactor>
</comment>
<evidence type="ECO:0000313" key="12">
    <source>
        <dbReference type="Proteomes" id="UP001165740"/>
    </source>
</evidence>
<keyword evidence="10" id="KW-1133">Transmembrane helix</keyword>
<dbReference type="PROSITE" id="PS00162">
    <property type="entry name" value="ALPHA_CA_1"/>
    <property type="match status" value="1"/>
</dbReference>
<comment type="catalytic activity">
    <reaction evidence="8 9">
        <text>hydrogencarbonate + H(+) = CO2 + H2O</text>
        <dbReference type="Rhea" id="RHEA:10748"/>
        <dbReference type="ChEBI" id="CHEBI:15377"/>
        <dbReference type="ChEBI" id="CHEBI:15378"/>
        <dbReference type="ChEBI" id="CHEBI:16526"/>
        <dbReference type="ChEBI" id="CHEBI:17544"/>
        <dbReference type="EC" id="4.2.1.1"/>
    </reaction>
</comment>
<evidence type="ECO:0000256" key="10">
    <source>
        <dbReference type="SAM" id="Phobius"/>
    </source>
</evidence>
<dbReference type="Proteomes" id="UP001165740">
    <property type="component" value="Chromosome 12"/>
</dbReference>
<feature type="transmembrane region" description="Helical" evidence="10">
    <location>
        <begin position="7"/>
        <end position="30"/>
    </location>
</feature>
<dbReference type="PROSITE" id="PS51144">
    <property type="entry name" value="ALPHA_CA_2"/>
    <property type="match status" value="1"/>
</dbReference>
<dbReference type="RefSeq" id="XP_055861622.1">
    <property type="nucleotide sequence ID" value="XM_056005647.1"/>
</dbReference>
<dbReference type="Gene3D" id="3.10.200.10">
    <property type="entry name" value="Alpha carbonic anhydrase"/>
    <property type="match status" value="1"/>
</dbReference>
<dbReference type="InterPro" id="IPR036398">
    <property type="entry name" value="CA_dom_sf"/>
</dbReference>
<evidence type="ECO:0000256" key="1">
    <source>
        <dbReference type="ARBA" id="ARBA00002904"/>
    </source>
</evidence>
<dbReference type="GO" id="GO:0008270">
    <property type="term" value="F:zinc ion binding"/>
    <property type="evidence" value="ECO:0007669"/>
    <property type="project" value="UniProtKB-UniRule"/>
</dbReference>
<dbReference type="CDD" id="cd00326">
    <property type="entry name" value="alpha_CA"/>
    <property type="match status" value="1"/>
</dbReference>
<dbReference type="InterPro" id="IPR023561">
    <property type="entry name" value="Carbonic_anhydrase_a-class"/>
</dbReference>
<proteinExistence type="inferred from homology"/>
<dbReference type="OMA" id="HEREFDY"/>
<feature type="domain" description="Alpha-carbonic anhydrase" evidence="11">
    <location>
        <begin position="33"/>
        <end position="291"/>
    </location>
</feature>
<dbReference type="SMART" id="SM01057">
    <property type="entry name" value="Carb_anhydrase"/>
    <property type="match status" value="1"/>
</dbReference>
<evidence type="ECO:0000259" key="11">
    <source>
        <dbReference type="PROSITE" id="PS51144"/>
    </source>
</evidence>
<dbReference type="InterPro" id="IPR001148">
    <property type="entry name" value="CA_dom"/>
</dbReference>
<keyword evidence="6" id="KW-0325">Glycoprotein</keyword>
<dbReference type="PANTHER" id="PTHR18952">
    <property type="entry name" value="CARBONIC ANHYDRASE"/>
    <property type="match status" value="1"/>
</dbReference>
<keyword evidence="12" id="KW-1185">Reference proteome</keyword>
<dbReference type="PANTHER" id="PTHR18952:SF265">
    <property type="entry name" value="CARBONIC ANHYDRASE"/>
    <property type="match status" value="1"/>
</dbReference>
<gene>
    <name evidence="13" type="primary">LOC106075807</name>
</gene>